<protein>
    <recommendedName>
        <fullName evidence="2">Endonuclease/exonuclease/phosphatase domain-containing protein</fullName>
    </recommendedName>
</protein>
<evidence type="ECO:0008006" key="2">
    <source>
        <dbReference type="Google" id="ProtNLM"/>
    </source>
</evidence>
<reference evidence="1" key="1">
    <citation type="submission" date="2018-11" db="EMBL/GenBank/DDBJ databases">
        <authorList>
            <consortium name="Genoscope - CEA"/>
            <person name="William W."/>
        </authorList>
    </citation>
    <scope>NUCLEOTIDE SEQUENCE</scope>
</reference>
<organism evidence="1">
    <name type="scientific">Brassica oleracea</name>
    <name type="common">Wild cabbage</name>
    <dbReference type="NCBI Taxonomy" id="3712"/>
    <lineage>
        <taxon>Eukaryota</taxon>
        <taxon>Viridiplantae</taxon>
        <taxon>Streptophyta</taxon>
        <taxon>Embryophyta</taxon>
        <taxon>Tracheophyta</taxon>
        <taxon>Spermatophyta</taxon>
        <taxon>Magnoliopsida</taxon>
        <taxon>eudicotyledons</taxon>
        <taxon>Gunneridae</taxon>
        <taxon>Pentapetalae</taxon>
        <taxon>rosids</taxon>
        <taxon>malvids</taxon>
        <taxon>Brassicales</taxon>
        <taxon>Brassicaceae</taxon>
        <taxon>Brassiceae</taxon>
        <taxon>Brassica</taxon>
    </lineage>
</organism>
<dbReference type="EMBL" id="LR031876">
    <property type="protein sequence ID" value="VDD40187.1"/>
    <property type="molecule type" value="Genomic_DNA"/>
</dbReference>
<accession>A0A3P6E7J6</accession>
<sequence>MGNCSWAENFPLGRCCYLRYEGSDHRPVMTYFNSTKHKHRGMFRFNRALTENEEVTELVESAWNQSPLETVIHNLNACRRSIIQWSKDQQNQSNLLIKKSQLALETALSAATQDCDLIESIKTELRRAYIDKEQFWRQRSRIQLLKQGDRNTGFFHAATRNRQTSTPFR</sequence>
<evidence type="ECO:0000313" key="1">
    <source>
        <dbReference type="EMBL" id="VDD40187.1"/>
    </source>
</evidence>
<name>A0A3P6E7J6_BRAOL</name>
<proteinExistence type="predicted"/>
<gene>
    <name evidence="1" type="ORF">BOLC7T45747H</name>
</gene>
<dbReference type="AlphaFoldDB" id="A0A3P6E7J6"/>